<evidence type="ECO:0000313" key="10">
    <source>
        <dbReference type="Proteomes" id="UP000095281"/>
    </source>
</evidence>
<dbReference type="PANTHER" id="PTHR10071">
    <property type="entry name" value="TRANSCRIPTION FACTOR GATA FAMILY MEMBER"/>
    <property type="match status" value="1"/>
</dbReference>
<evidence type="ECO:0000256" key="1">
    <source>
        <dbReference type="ARBA" id="ARBA00004123"/>
    </source>
</evidence>
<reference evidence="11" key="1">
    <citation type="submission" date="2016-11" db="UniProtKB">
        <authorList>
            <consortium name="WormBaseParasite"/>
        </authorList>
    </citation>
    <scope>IDENTIFICATION</scope>
</reference>
<dbReference type="Gene3D" id="3.30.50.10">
    <property type="entry name" value="Erythroid Transcription Factor GATA-1, subunit A"/>
    <property type="match status" value="2"/>
</dbReference>
<evidence type="ECO:0000256" key="8">
    <source>
        <dbReference type="PROSITE-ProRule" id="PRU00094"/>
    </source>
</evidence>
<name>A0A1I8BFX0_MELHA</name>
<keyword evidence="10" id="KW-1185">Reference proteome</keyword>
<dbReference type="PROSITE" id="PS00344">
    <property type="entry name" value="GATA_ZN_FINGER_1"/>
    <property type="match status" value="1"/>
</dbReference>
<dbReference type="InterPro" id="IPR000679">
    <property type="entry name" value="Znf_GATA"/>
</dbReference>
<evidence type="ECO:0000259" key="9">
    <source>
        <dbReference type="PROSITE" id="PS50114"/>
    </source>
</evidence>
<evidence type="ECO:0000256" key="4">
    <source>
        <dbReference type="ARBA" id="ARBA00022833"/>
    </source>
</evidence>
<feature type="domain" description="GATA-type" evidence="9">
    <location>
        <begin position="25"/>
        <end position="56"/>
    </location>
</feature>
<keyword evidence="7" id="KW-0539">Nucleus</keyword>
<dbReference type="Pfam" id="PF00320">
    <property type="entry name" value="GATA"/>
    <property type="match status" value="2"/>
</dbReference>
<keyword evidence="3 8" id="KW-0863">Zinc-finger</keyword>
<dbReference type="GO" id="GO:0000981">
    <property type="term" value="F:DNA-binding transcription factor activity, RNA polymerase II-specific"/>
    <property type="evidence" value="ECO:0007669"/>
    <property type="project" value="TreeGrafter"/>
</dbReference>
<dbReference type="GO" id="GO:0045944">
    <property type="term" value="P:positive regulation of transcription by RNA polymerase II"/>
    <property type="evidence" value="ECO:0007669"/>
    <property type="project" value="TreeGrafter"/>
</dbReference>
<evidence type="ECO:0000256" key="3">
    <source>
        <dbReference type="ARBA" id="ARBA00022771"/>
    </source>
</evidence>
<dbReference type="PANTHER" id="PTHR10071:SF281">
    <property type="entry name" value="BOX A-BINDING FACTOR-RELATED"/>
    <property type="match status" value="1"/>
</dbReference>
<dbReference type="GO" id="GO:0008270">
    <property type="term" value="F:zinc ion binding"/>
    <property type="evidence" value="ECO:0007669"/>
    <property type="project" value="UniProtKB-KW"/>
</dbReference>
<evidence type="ECO:0000256" key="5">
    <source>
        <dbReference type="ARBA" id="ARBA00023015"/>
    </source>
</evidence>
<accession>A0A1I8BFX0</accession>
<comment type="subcellular location">
    <subcellularLocation>
        <location evidence="1">Nucleus</location>
    </subcellularLocation>
</comment>
<dbReference type="InterPro" id="IPR013088">
    <property type="entry name" value="Znf_NHR/GATA"/>
</dbReference>
<keyword evidence="2" id="KW-0479">Metal-binding</keyword>
<proteinExistence type="predicted"/>
<dbReference type="GO" id="GO:0000978">
    <property type="term" value="F:RNA polymerase II cis-regulatory region sequence-specific DNA binding"/>
    <property type="evidence" value="ECO:0007669"/>
    <property type="project" value="TreeGrafter"/>
</dbReference>
<dbReference type="SUPFAM" id="SSF57716">
    <property type="entry name" value="Glucocorticoid receptor-like (DNA-binding domain)"/>
    <property type="match status" value="2"/>
</dbReference>
<feature type="domain" description="GATA-type" evidence="9">
    <location>
        <begin position="65"/>
        <end position="98"/>
    </location>
</feature>
<protein>
    <submittedName>
        <fullName evidence="11">GATA-type domain-containing protein</fullName>
    </submittedName>
</protein>
<evidence type="ECO:0000313" key="11">
    <source>
        <dbReference type="WBParaSite" id="MhA1_Contig222.frz3.gene28"/>
    </source>
</evidence>
<dbReference type="Proteomes" id="UP000095281">
    <property type="component" value="Unplaced"/>
</dbReference>
<sequence length="110" mass="13225">MNLLVNFFLLKKKYLSLKIIDSFIKARKRHCFNCGVTQTKEWRNYLNNFHLCNSCGTKNVMKIHKLNDRKCYNCGVTQTSLWRRLPENKKYYLCNACGNKQWRKKRKGLN</sequence>
<organism evidence="10 11">
    <name type="scientific">Meloidogyne hapla</name>
    <name type="common">Root-knot nematode worm</name>
    <dbReference type="NCBI Taxonomy" id="6305"/>
    <lineage>
        <taxon>Eukaryota</taxon>
        <taxon>Metazoa</taxon>
        <taxon>Ecdysozoa</taxon>
        <taxon>Nematoda</taxon>
        <taxon>Chromadorea</taxon>
        <taxon>Rhabditida</taxon>
        <taxon>Tylenchina</taxon>
        <taxon>Tylenchomorpha</taxon>
        <taxon>Tylenchoidea</taxon>
        <taxon>Meloidogynidae</taxon>
        <taxon>Meloidogyninae</taxon>
        <taxon>Meloidogyne</taxon>
    </lineage>
</organism>
<dbReference type="PROSITE" id="PS50114">
    <property type="entry name" value="GATA_ZN_FINGER_2"/>
    <property type="match status" value="2"/>
</dbReference>
<dbReference type="WBParaSite" id="MhA1_Contig222.frz3.gene28">
    <property type="protein sequence ID" value="MhA1_Contig222.frz3.gene28"/>
    <property type="gene ID" value="MhA1_Contig222.frz3.gene28"/>
</dbReference>
<evidence type="ECO:0000256" key="2">
    <source>
        <dbReference type="ARBA" id="ARBA00022723"/>
    </source>
</evidence>
<keyword evidence="5" id="KW-0805">Transcription regulation</keyword>
<evidence type="ECO:0000256" key="7">
    <source>
        <dbReference type="ARBA" id="ARBA00023242"/>
    </source>
</evidence>
<evidence type="ECO:0000256" key="6">
    <source>
        <dbReference type="ARBA" id="ARBA00023163"/>
    </source>
</evidence>
<keyword evidence="6" id="KW-0804">Transcription</keyword>
<dbReference type="GO" id="GO:0005634">
    <property type="term" value="C:nucleus"/>
    <property type="evidence" value="ECO:0007669"/>
    <property type="project" value="UniProtKB-SubCell"/>
</dbReference>
<keyword evidence="4" id="KW-0862">Zinc</keyword>
<dbReference type="GO" id="GO:0000122">
    <property type="term" value="P:negative regulation of transcription by RNA polymerase II"/>
    <property type="evidence" value="ECO:0007669"/>
    <property type="project" value="TreeGrafter"/>
</dbReference>
<dbReference type="InterPro" id="IPR039355">
    <property type="entry name" value="Transcription_factor_GATA"/>
</dbReference>
<dbReference type="AlphaFoldDB" id="A0A1I8BFX0"/>
<dbReference type="SMART" id="SM00401">
    <property type="entry name" value="ZnF_GATA"/>
    <property type="match status" value="2"/>
</dbReference>